<dbReference type="Proteomes" id="UP001497392">
    <property type="component" value="Unassembled WGS sequence"/>
</dbReference>
<dbReference type="EMBL" id="CAXHTA020000004">
    <property type="protein sequence ID" value="CAL5220749.1"/>
    <property type="molecule type" value="Genomic_DNA"/>
</dbReference>
<sequence>MLFLSPCAFAVRPVSKVRVLCHNSGRKSAYKTRRQSCTFTVCQAQTAEAYSVTEKTTLKRYAKRAEYDRKVVHAILDEAFVCHIGFVADGQPYVIPTGFARDGEQLYFHGSVGSRMLRALESGSDICVTVTLLDGLVLARSQFNTDMNYRCVVVLGKARPITDPEEKAAALLKLTEHIIPGRTQHARAASDRELSQTSVLAIDLNEVSAKVRVGNTNDDDEDYSIPVWAGVVPLKLTPGVPIPDPRLDSALENEIPEYILPYQRPVEMAP</sequence>
<accession>A0ABP1FLB0</accession>
<dbReference type="InterPro" id="IPR012349">
    <property type="entry name" value="Split_barrel_FMN-bd"/>
</dbReference>
<evidence type="ECO:0000313" key="1">
    <source>
        <dbReference type="EMBL" id="CAL5220749.1"/>
    </source>
</evidence>
<name>A0ABP1FLB0_9CHLO</name>
<gene>
    <name evidence="1" type="primary">g2810</name>
    <name evidence="1" type="ORF">VP750_LOCUS2408</name>
</gene>
<dbReference type="PANTHER" id="PTHR34071:SF2">
    <property type="entry name" value="FLAVIN-NUCLEOTIDE-BINDING PROTEIN"/>
    <property type="match status" value="1"/>
</dbReference>
<dbReference type="SUPFAM" id="SSF50475">
    <property type="entry name" value="FMN-binding split barrel"/>
    <property type="match status" value="1"/>
</dbReference>
<keyword evidence="2" id="KW-1185">Reference proteome</keyword>
<dbReference type="Pfam" id="PF12900">
    <property type="entry name" value="Pyridox_ox_2"/>
    <property type="match status" value="1"/>
</dbReference>
<comment type="caution">
    <text evidence="1">The sequence shown here is derived from an EMBL/GenBank/DDBJ whole genome shotgun (WGS) entry which is preliminary data.</text>
</comment>
<proteinExistence type="predicted"/>
<protein>
    <submittedName>
        <fullName evidence="1">G2810 protein</fullName>
    </submittedName>
</protein>
<organism evidence="1 2">
    <name type="scientific">Coccomyxa viridis</name>
    <dbReference type="NCBI Taxonomy" id="1274662"/>
    <lineage>
        <taxon>Eukaryota</taxon>
        <taxon>Viridiplantae</taxon>
        <taxon>Chlorophyta</taxon>
        <taxon>core chlorophytes</taxon>
        <taxon>Trebouxiophyceae</taxon>
        <taxon>Trebouxiophyceae incertae sedis</taxon>
        <taxon>Coccomyxaceae</taxon>
        <taxon>Coccomyxa</taxon>
    </lineage>
</organism>
<dbReference type="PANTHER" id="PTHR34071">
    <property type="entry name" value="5-NITROIMIDAZOLE ANTIBIOTICS RESISTANCE PROTEIN, NIMA-FAMILY-RELATED PROTEIN-RELATED"/>
    <property type="match status" value="1"/>
</dbReference>
<dbReference type="InterPro" id="IPR024747">
    <property type="entry name" value="Pyridox_Oxase-rel"/>
</dbReference>
<evidence type="ECO:0000313" key="2">
    <source>
        <dbReference type="Proteomes" id="UP001497392"/>
    </source>
</evidence>
<dbReference type="Gene3D" id="2.30.110.10">
    <property type="entry name" value="Electron Transport, Fmn-binding Protein, Chain A"/>
    <property type="match status" value="1"/>
</dbReference>
<reference evidence="1 2" key="1">
    <citation type="submission" date="2024-06" db="EMBL/GenBank/DDBJ databases">
        <authorList>
            <person name="Kraege A."/>
            <person name="Thomma B."/>
        </authorList>
    </citation>
    <scope>NUCLEOTIDE SEQUENCE [LARGE SCALE GENOMIC DNA]</scope>
</reference>